<comment type="catalytic activity">
    <reaction evidence="17 18">
        <text>a ubiquinone + NADH + 5 H(+)(in) = a ubiquinol + NAD(+) + 4 H(+)(out)</text>
        <dbReference type="Rhea" id="RHEA:29091"/>
        <dbReference type="Rhea" id="RHEA-COMP:9565"/>
        <dbReference type="Rhea" id="RHEA-COMP:9566"/>
        <dbReference type="ChEBI" id="CHEBI:15378"/>
        <dbReference type="ChEBI" id="CHEBI:16389"/>
        <dbReference type="ChEBI" id="CHEBI:17976"/>
        <dbReference type="ChEBI" id="CHEBI:57540"/>
        <dbReference type="ChEBI" id="CHEBI:57945"/>
        <dbReference type="EC" id="7.1.1.2"/>
    </reaction>
</comment>
<dbReference type="GO" id="GO:0006120">
    <property type="term" value="P:mitochondrial electron transport, NADH to ubiquinone"/>
    <property type="evidence" value="ECO:0007669"/>
    <property type="project" value="InterPro"/>
</dbReference>
<dbReference type="AlphaFoldDB" id="A0AAU8L169"/>
<gene>
    <name evidence="20" type="primary">nad2</name>
</gene>
<evidence type="ECO:0000256" key="10">
    <source>
        <dbReference type="ARBA" id="ARBA00022967"/>
    </source>
</evidence>
<keyword evidence="8 18" id="KW-0812">Transmembrane</keyword>
<dbReference type="InterPro" id="IPR050175">
    <property type="entry name" value="Complex_I_Subunit_2"/>
</dbReference>
<evidence type="ECO:0000256" key="17">
    <source>
        <dbReference type="ARBA" id="ARBA00049551"/>
    </source>
</evidence>
<evidence type="ECO:0000256" key="12">
    <source>
        <dbReference type="ARBA" id="ARBA00022989"/>
    </source>
</evidence>
<accession>A0AAU8L169</accession>
<evidence type="ECO:0000256" key="13">
    <source>
        <dbReference type="ARBA" id="ARBA00023027"/>
    </source>
</evidence>
<feature type="transmembrane region" description="Helical" evidence="18">
    <location>
        <begin position="7"/>
        <end position="31"/>
    </location>
</feature>
<evidence type="ECO:0000256" key="2">
    <source>
        <dbReference type="ARBA" id="ARBA00004448"/>
    </source>
</evidence>
<dbReference type="GO" id="GO:0005743">
    <property type="term" value="C:mitochondrial inner membrane"/>
    <property type="evidence" value="ECO:0007669"/>
    <property type="project" value="UniProtKB-SubCell"/>
</dbReference>
<dbReference type="PANTHER" id="PTHR46552">
    <property type="entry name" value="NADH-UBIQUINONE OXIDOREDUCTASE CHAIN 2"/>
    <property type="match status" value="1"/>
</dbReference>
<feature type="transmembrane region" description="Helical" evidence="18">
    <location>
        <begin position="271"/>
        <end position="291"/>
    </location>
</feature>
<feature type="transmembrane region" description="Helical" evidence="18">
    <location>
        <begin position="171"/>
        <end position="189"/>
    </location>
</feature>
<evidence type="ECO:0000256" key="11">
    <source>
        <dbReference type="ARBA" id="ARBA00022982"/>
    </source>
</evidence>
<feature type="transmembrane region" description="Helical" evidence="18">
    <location>
        <begin position="57"/>
        <end position="79"/>
    </location>
</feature>
<evidence type="ECO:0000256" key="6">
    <source>
        <dbReference type="ARBA" id="ARBA00022448"/>
    </source>
</evidence>
<organism evidence="20">
    <name type="scientific">Cyphochilus crataceus</name>
    <dbReference type="NCBI Taxonomy" id="1453293"/>
    <lineage>
        <taxon>Eukaryota</taxon>
        <taxon>Metazoa</taxon>
        <taxon>Ecdysozoa</taxon>
        <taxon>Arthropoda</taxon>
        <taxon>Hexapoda</taxon>
        <taxon>Insecta</taxon>
        <taxon>Pterygota</taxon>
        <taxon>Neoptera</taxon>
        <taxon>Endopterygota</taxon>
        <taxon>Coleoptera</taxon>
        <taxon>Polyphaga</taxon>
        <taxon>Scarabaeiformia</taxon>
        <taxon>Scarabaeidae</taxon>
        <taxon>Melolonthinae</taxon>
        <taxon>Cyphochilus</taxon>
    </lineage>
</organism>
<evidence type="ECO:0000256" key="8">
    <source>
        <dbReference type="ARBA" id="ARBA00022692"/>
    </source>
</evidence>
<reference evidence="20" key="1">
    <citation type="submission" date="2022-12" db="EMBL/GenBank/DDBJ databases">
        <authorList>
            <person name="Wang Y."/>
        </authorList>
    </citation>
    <scope>NUCLEOTIDE SEQUENCE</scope>
</reference>
<comment type="subcellular location">
    <subcellularLocation>
        <location evidence="2 18">Mitochondrion inner membrane</location>
        <topology evidence="2 18">Multi-pass membrane protein</topology>
    </subcellularLocation>
</comment>
<keyword evidence="10 18" id="KW-1278">Translocase</keyword>
<dbReference type="PANTHER" id="PTHR46552:SF1">
    <property type="entry name" value="NADH-UBIQUINONE OXIDOREDUCTASE CHAIN 2"/>
    <property type="match status" value="1"/>
</dbReference>
<feature type="transmembrane region" description="Helical" evidence="18">
    <location>
        <begin position="139"/>
        <end position="159"/>
    </location>
</feature>
<evidence type="ECO:0000313" key="20">
    <source>
        <dbReference type="EMBL" id="XCN33690.1"/>
    </source>
</evidence>
<dbReference type="EC" id="7.1.1.2" evidence="4 18"/>
<keyword evidence="11 18" id="KW-0249">Electron transport</keyword>
<evidence type="ECO:0000256" key="1">
    <source>
        <dbReference type="ARBA" id="ARBA00003257"/>
    </source>
</evidence>
<dbReference type="GO" id="GO:0008137">
    <property type="term" value="F:NADH dehydrogenase (ubiquinone) activity"/>
    <property type="evidence" value="ECO:0007669"/>
    <property type="project" value="UniProtKB-EC"/>
</dbReference>
<feature type="transmembrane region" description="Helical" evidence="18">
    <location>
        <begin position="91"/>
        <end position="110"/>
    </location>
</feature>
<evidence type="ECO:0000256" key="4">
    <source>
        <dbReference type="ARBA" id="ARBA00012944"/>
    </source>
</evidence>
<keyword evidence="6" id="KW-0813">Transport</keyword>
<keyword evidence="14 18" id="KW-0830">Ubiquinone</keyword>
<evidence type="ECO:0000256" key="9">
    <source>
        <dbReference type="ARBA" id="ARBA00022792"/>
    </source>
</evidence>
<geneLocation type="mitochondrion" evidence="20"/>
<comment type="function">
    <text evidence="1">Core subunit of the mitochondrial membrane respiratory chain NADH dehydrogenase (Complex I) that is believed to belong to the minimal assembly required for catalysis. Complex I functions in the transfer of electrons from NADH to the respiratory chain. The immediate electron acceptor for the enzyme is believed to be ubiquinone.</text>
</comment>
<feature type="transmembrane region" description="Helical" evidence="18">
    <location>
        <begin position="231"/>
        <end position="251"/>
    </location>
</feature>
<evidence type="ECO:0000256" key="18">
    <source>
        <dbReference type="RuleBase" id="RU003403"/>
    </source>
</evidence>
<keyword evidence="15 18" id="KW-0496">Mitochondrion</keyword>
<evidence type="ECO:0000256" key="7">
    <source>
        <dbReference type="ARBA" id="ARBA00022660"/>
    </source>
</evidence>
<dbReference type="InterPro" id="IPR001750">
    <property type="entry name" value="ND/Mrp_TM"/>
</dbReference>
<dbReference type="EMBL" id="OP963801">
    <property type="protein sequence ID" value="XCN33690.1"/>
    <property type="molecule type" value="Genomic_DNA"/>
</dbReference>
<feature type="transmembrane region" description="Helical" evidence="18">
    <location>
        <begin position="312"/>
        <end position="334"/>
    </location>
</feature>
<keyword evidence="16 18" id="KW-0472">Membrane</keyword>
<feature type="domain" description="NADH:quinone oxidoreductase/Mrp antiporter transmembrane" evidence="19">
    <location>
        <begin position="21"/>
        <end position="282"/>
    </location>
</feature>
<comment type="similarity">
    <text evidence="3 18">Belongs to the complex I subunit 2 family.</text>
</comment>
<keyword evidence="9 18" id="KW-0999">Mitochondrion inner membrane</keyword>
<comment type="function">
    <text evidence="18">Core subunit of the mitochondrial membrane respiratory chain NADH dehydrogenase (Complex I) which catalyzes electron transfer from NADH through the respiratory chain, using ubiquinone as an electron acceptor. Essential for the catalytic activity and assembly of complex I.</text>
</comment>
<protein>
    <recommendedName>
        <fullName evidence="5 18">NADH-ubiquinone oxidoreductase chain 2</fullName>
        <ecNumber evidence="4 18">7.1.1.2</ecNumber>
    </recommendedName>
</protein>
<evidence type="ECO:0000256" key="15">
    <source>
        <dbReference type="ARBA" id="ARBA00023128"/>
    </source>
</evidence>
<dbReference type="InterPro" id="IPR003917">
    <property type="entry name" value="NADH_UbQ_OxRdtase_chain2"/>
</dbReference>
<keyword evidence="12 18" id="KW-1133">Transmembrane helix</keyword>
<name>A0AAU8L169_9SCAR</name>
<dbReference type="Pfam" id="PF00361">
    <property type="entry name" value="Proton_antipo_M"/>
    <property type="match status" value="1"/>
</dbReference>
<evidence type="ECO:0000256" key="14">
    <source>
        <dbReference type="ARBA" id="ARBA00023075"/>
    </source>
</evidence>
<sequence>MYYKIMFMMILMIGTLVSISSYSWMGMWIGLEINLLSIIPLMSDVKNMQASEASLKYFITQALASTLLLFSIIMMSLSFTYNYDFNLYMSLILNTSLLTKMGAAPFHFWFPEVMEGLNWSTSLIMLTWQKLAPMTLLTYFSYSSFYIILSIVFSMLISGIMGLNQTSLRKILAYSSINHIGWMLSTILIMETMWFYYFIIYTIITINILLIFQALNIFHLKQLFISMNYHYLLKFFFILNFLSLGGLPPFLGFFPKWLTIQNLIQSNMYTISFLMIVMTLMTLYFYLRITFTTMLLSTNEVSFYTHPNLKMTYMWIFNFISLIGLIFSTIAFNYL</sequence>
<proteinExistence type="inferred from homology"/>
<evidence type="ECO:0000256" key="3">
    <source>
        <dbReference type="ARBA" id="ARBA00007012"/>
    </source>
</evidence>
<dbReference type="PRINTS" id="PR01436">
    <property type="entry name" value="NADHDHGNASE2"/>
</dbReference>
<evidence type="ECO:0000256" key="5">
    <source>
        <dbReference type="ARBA" id="ARBA00021008"/>
    </source>
</evidence>
<keyword evidence="7 18" id="KW-0679">Respiratory chain</keyword>
<evidence type="ECO:0000256" key="16">
    <source>
        <dbReference type="ARBA" id="ARBA00023136"/>
    </source>
</evidence>
<evidence type="ECO:0000259" key="19">
    <source>
        <dbReference type="Pfam" id="PF00361"/>
    </source>
</evidence>
<keyword evidence="13 18" id="KW-0520">NAD</keyword>
<feature type="transmembrane region" description="Helical" evidence="18">
    <location>
        <begin position="195"/>
        <end position="219"/>
    </location>
</feature>